<proteinExistence type="predicted"/>
<protein>
    <submittedName>
        <fullName evidence="2">Uncharacterized protein</fullName>
    </submittedName>
</protein>
<dbReference type="PROSITE" id="PS51257">
    <property type="entry name" value="PROKAR_LIPOPROTEIN"/>
    <property type="match status" value="1"/>
</dbReference>
<dbReference type="KEGG" id="nall:PP769_11950"/>
<reference evidence="2 3" key="1">
    <citation type="submission" date="2023-01" db="EMBL/GenBank/DDBJ databases">
        <title>Cultivation and genomic characterization of new, ubiquitous marine nitrite-oxidizing bacteria from the Nitrospirales.</title>
        <authorList>
            <person name="Mueller A.J."/>
            <person name="Daebeler A."/>
            <person name="Herbold C.W."/>
            <person name="Kirkegaard R.H."/>
            <person name="Daims H."/>
        </authorList>
    </citation>
    <scope>NUCLEOTIDE SEQUENCE [LARGE SCALE GENOMIC DNA]</scope>
    <source>
        <strain evidence="2 3">VA</strain>
    </source>
</reference>
<feature type="compositionally biased region" description="Polar residues" evidence="1">
    <location>
        <begin position="160"/>
        <end position="182"/>
    </location>
</feature>
<keyword evidence="3" id="KW-1185">Reference proteome</keyword>
<evidence type="ECO:0000256" key="1">
    <source>
        <dbReference type="SAM" id="MobiDB-lite"/>
    </source>
</evidence>
<dbReference type="EMBL" id="CP116967">
    <property type="protein sequence ID" value="WNM56690.1"/>
    <property type="molecule type" value="Genomic_DNA"/>
</dbReference>
<feature type="region of interest" description="Disordered" evidence="1">
    <location>
        <begin position="153"/>
        <end position="182"/>
    </location>
</feature>
<sequence>MIKKLQTVHLRKWKMVGVFLVIQFVFFGCRTNPPEPQVHAPGQDVQPSSIKKSDLAGTWEYRDENGAYCLTLNREGHGGYEWQGGRLLTTKLDNGRWQGKWYQTQNDREGEFDLRLSSSGKLAEGRWWYTRIEDNHSPTQSGGRFSLVQMPCSPQVERSLPSNPLAENSRHSQSSATFAAPE</sequence>
<dbReference type="RefSeq" id="WP_312640345.1">
    <property type="nucleotide sequence ID" value="NZ_CP116967.1"/>
</dbReference>
<organism evidence="2 3">
    <name type="scientific">Candidatus Nitrospira allomarina</name>
    <dbReference type="NCBI Taxonomy" id="3020900"/>
    <lineage>
        <taxon>Bacteria</taxon>
        <taxon>Pseudomonadati</taxon>
        <taxon>Nitrospirota</taxon>
        <taxon>Nitrospiria</taxon>
        <taxon>Nitrospirales</taxon>
        <taxon>Nitrospiraceae</taxon>
        <taxon>Nitrospira</taxon>
    </lineage>
</organism>
<evidence type="ECO:0000313" key="2">
    <source>
        <dbReference type="EMBL" id="WNM56690.1"/>
    </source>
</evidence>
<gene>
    <name evidence="2" type="ORF">PP769_11950</name>
</gene>
<dbReference type="Proteomes" id="UP001302719">
    <property type="component" value="Chromosome"/>
</dbReference>
<evidence type="ECO:0000313" key="3">
    <source>
        <dbReference type="Proteomes" id="UP001302719"/>
    </source>
</evidence>
<dbReference type="AlphaFoldDB" id="A0AA96GB16"/>
<name>A0AA96GB16_9BACT</name>
<accession>A0AA96GB16</accession>